<dbReference type="AlphaFoldDB" id="A0A318J2X8"/>
<accession>A0A318J2X8</accession>
<keyword evidence="2" id="KW-1185">Reference proteome</keyword>
<proteinExistence type="predicted"/>
<dbReference type="Proteomes" id="UP000247792">
    <property type="component" value="Unassembled WGS sequence"/>
</dbReference>
<dbReference type="RefSeq" id="WP_110256725.1">
    <property type="nucleotide sequence ID" value="NZ_QJKB01000007.1"/>
</dbReference>
<reference evidence="1 2" key="1">
    <citation type="submission" date="2018-05" db="EMBL/GenBank/DDBJ databases">
        <title>Genomic Encyclopedia of Type Strains, Phase IV (KMG-IV): sequencing the most valuable type-strain genomes for metagenomic binning, comparative biology and taxonomic classification.</title>
        <authorList>
            <person name="Goeker M."/>
        </authorList>
    </citation>
    <scope>NUCLEOTIDE SEQUENCE [LARGE SCALE GENOMIC DNA]</scope>
    <source>
        <strain evidence="1 2">DSM 19792</strain>
    </source>
</reference>
<organism evidence="1 2">
    <name type="scientific">Undibacterium pigrum</name>
    <dbReference type="NCBI Taxonomy" id="401470"/>
    <lineage>
        <taxon>Bacteria</taxon>
        <taxon>Pseudomonadati</taxon>
        <taxon>Pseudomonadota</taxon>
        <taxon>Betaproteobacteria</taxon>
        <taxon>Burkholderiales</taxon>
        <taxon>Oxalobacteraceae</taxon>
        <taxon>Undibacterium</taxon>
    </lineage>
</organism>
<name>A0A318J2X8_9BURK</name>
<dbReference type="OrthoDB" id="8768613at2"/>
<dbReference type="EMBL" id="QJKB01000007">
    <property type="protein sequence ID" value="PXX41493.1"/>
    <property type="molecule type" value="Genomic_DNA"/>
</dbReference>
<protein>
    <submittedName>
        <fullName evidence="1">Uncharacterized protein</fullName>
    </submittedName>
</protein>
<evidence type="ECO:0000313" key="2">
    <source>
        <dbReference type="Proteomes" id="UP000247792"/>
    </source>
</evidence>
<gene>
    <name evidence="1" type="ORF">DFR42_107144</name>
</gene>
<sequence length="899" mass="102603">MPSVHPVKSAGALNTVKAPVIKSILISLLRQSEHVIALLGDEVDGVLQPALRRVNLAELDTSLFPQTASLLDDWHSLQNAHDLAGVWPAFWRVFWMTVPDADNIQMPVMPQTTVHKKPVATAAHPRAFRGTKYQPPKPALPVLDLCKWLTDQRLLDAFFAQHDFTALPALDAQGQIIPLPESGLISSATLFFNHWKTPVQALPVLPDGFRRHFLWSLRACSVDQQLAWLQIWHRHHSMHADDVHRIENLGLLARLCALYPSQCHAAELAQVLPVSRQNIFLRLLIQEVQGQLSSSQMSMEQLIRLHELTEVDARFEYYLGSILRNLSRKVSVEYSLTGCLLFEISGETELDKYRLAARQDCQDVPVEAIARFCKATASNSWVSLWDMCARLTGMAQLLRETQWEQFSQQAAETWIYVFYDFIDEDKQGELQAKWQVYLKLFSQCHDVLITLPADRQNKLASMWKCFVDGWDDVQSLAKAAHDFLPLMHQLCLPPFSSKIDYGYSFLNIVETWPEKTRQEILALDSRVWRQLEHACRREDKSKLLAYGTHAIASVTPSLLRTSFMTAPVRFFKTACLLGSLHYERRQLFMKKQENAEWFTEDWHAMSPLVACQRLLALSLATGLDSPLPRRLREHLEGRLDLSPRQIARHCKLTLSRLPAMGLRALEAALWQEMDAQFQLRDTSASARHALRLLAGMDDFSGRNRRGLRRFLHNARDGKLLDYRQHPLNQAWHARHTRVQQTAWHAGLLRTVPTAQGELTLAFEHDPFEVLMMGSYAGTCLGIGGLCDYSVVSCLLDANKQVLYARNSEGRVVARQLLAIDEADQLVCFAVYPDNISQEVKAAFKSYDQELAAQLGLSLYQDREESSYDITTVLAQDWWDDGPWQEELCRDDEQQDFNHV</sequence>
<comment type="caution">
    <text evidence="1">The sequence shown here is derived from an EMBL/GenBank/DDBJ whole genome shotgun (WGS) entry which is preliminary data.</text>
</comment>
<evidence type="ECO:0000313" key="1">
    <source>
        <dbReference type="EMBL" id="PXX41493.1"/>
    </source>
</evidence>